<feature type="signal peptide" evidence="5">
    <location>
        <begin position="1"/>
        <end position="18"/>
    </location>
</feature>
<feature type="chain" id="PRO_5036273469" description="EGF-like domain-containing protein" evidence="5">
    <location>
        <begin position="19"/>
        <end position="177"/>
    </location>
</feature>
<dbReference type="AlphaFoldDB" id="A0A8S2EQG6"/>
<accession>A0A8S2EQG6</accession>
<dbReference type="InterPro" id="IPR051022">
    <property type="entry name" value="Notch_Cell-Fate_Det"/>
</dbReference>
<feature type="disulfide bond" evidence="4">
    <location>
        <begin position="116"/>
        <end position="133"/>
    </location>
</feature>
<keyword evidence="5" id="KW-0732">Signal</keyword>
<dbReference type="PROSITE" id="PS00022">
    <property type="entry name" value="EGF_1"/>
    <property type="match status" value="2"/>
</dbReference>
<dbReference type="EMBL" id="CAJNOK010014638">
    <property type="protein sequence ID" value="CAF1209152.1"/>
    <property type="molecule type" value="Genomic_DNA"/>
</dbReference>
<evidence type="ECO:0000256" key="3">
    <source>
        <dbReference type="ARBA" id="ARBA00023157"/>
    </source>
</evidence>
<comment type="caution">
    <text evidence="4">Lacks conserved residue(s) required for the propagation of feature annotation.</text>
</comment>
<feature type="disulfide bond" evidence="4">
    <location>
        <begin position="135"/>
        <end position="144"/>
    </location>
</feature>
<reference evidence="7" key="1">
    <citation type="submission" date="2021-02" db="EMBL/GenBank/DDBJ databases">
        <authorList>
            <person name="Nowell W R."/>
        </authorList>
    </citation>
    <scope>NUCLEOTIDE SEQUENCE</scope>
</reference>
<gene>
    <name evidence="7" type="ORF">OVA965_LOCUS24362</name>
    <name evidence="8" type="ORF">TMI583_LOCUS25083</name>
</gene>
<proteinExistence type="predicted"/>
<protein>
    <recommendedName>
        <fullName evidence="6">EGF-like domain-containing protein</fullName>
    </recommendedName>
</protein>
<dbReference type="InterPro" id="IPR000742">
    <property type="entry name" value="EGF"/>
</dbReference>
<feature type="domain" description="EGF-like" evidence="6">
    <location>
        <begin position="107"/>
        <end position="145"/>
    </location>
</feature>
<organism evidence="7 9">
    <name type="scientific">Didymodactylos carnosus</name>
    <dbReference type="NCBI Taxonomy" id="1234261"/>
    <lineage>
        <taxon>Eukaryota</taxon>
        <taxon>Metazoa</taxon>
        <taxon>Spiralia</taxon>
        <taxon>Gnathifera</taxon>
        <taxon>Rotifera</taxon>
        <taxon>Eurotatoria</taxon>
        <taxon>Bdelloidea</taxon>
        <taxon>Philodinida</taxon>
        <taxon>Philodinidae</taxon>
        <taxon>Didymodactylos</taxon>
    </lineage>
</organism>
<keyword evidence="3 4" id="KW-1015">Disulfide bond</keyword>
<evidence type="ECO:0000256" key="1">
    <source>
        <dbReference type="ARBA" id="ARBA00022536"/>
    </source>
</evidence>
<dbReference type="Gene3D" id="2.10.25.10">
    <property type="entry name" value="Laminin"/>
    <property type="match status" value="2"/>
</dbReference>
<keyword evidence="2" id="KW-0677">Repeat</keyword>
<evidence type="ECO:0000256" key="4">
    <source>
        <dbReference type="PROSITE-ProRule" id="PRU00076"/>
    </source>
</evidence>
<name>A0A8S2EQG6_9BILA</name>
<keyword evidence="1 4" id="KW-0245">EGF-like domain</keyword>
<comment type="caution">
    <text evidence="7">The sequence shown here is derived from an EMBL/GenBank/DDBJ whole genome shotgun (WGS) entry which is preliminary data.</text>
</comment>
<dbReference type="PANTHER" id="PTHR24049">
    <property type="entry name" value="CRUMBS FAMILY MEMBER"/>
    <property type="match status" value="1"/>
</dbReference>
<feature type="domain" description="EGF-like" evidence="6">
    <location>
        <begin position="64"/>
        <end position="102"/>
    </location>
</feature>
<dbReference type="Proteomes" id="UP000677228">
    <property type="component" value="Unassembled WGS sequence"/>
</dbReference>
<dbReference type="PROSITE" id="PS01186">
    <property type="entry name" value="EGF_2"/>
    <property type="match status" value="1"/>
</dbReference>
<feature type="disulfide bond" evidence="4">
    <location>
        <begin position="92"/>
        <end position="101"/>
    </location>
</feature>
<dbReference type="PROSITE" id="PS50026">
    <property type="entry name" value="EGF_3"/>
    <property type="match status" value="2"/>
</dbReference>
<dbReference type="Proteomes" id="UP000682733">
    <property type="component" value="Unassembled WGS sequence"/>
</dbReference>
<evidence type="ECO:0000313" key="8">
    <source>
        <dbReference type="EMBL" id="CAF4018252.1"/>
    </source>
</evidence>
<evidence type="ECO:0000256" key="2">
    <source>
        <dbReference type="ARBA" id="ARBA00022737"/>
    </source>
</evidence>
<evidence type="ECO:0000259" key="6">
    <source>
        <dbReference type="PROSITE" id="PS50026"/>
    </source>
</evidence>
<sequence length="177" mass="20071">MKLLLLIILYATMDHSDTTEPCRRRCTNGGLQIRAPNTDDDVYCVCFRDYYGPCCEYKVSEKLQKGICLTWYHSCKYGTCEELENNETTCHCVAGYKGDRCESMDFSDNVCNSNPCYRGGECRSTSKNTEEQCLCKDGTFSQDCRNSNVSACINHKCQHDALCIPMTETSMPVIHLI</sequence>
<evidence type="ECO:0000256" key="5">
    <source>
        <dbReference type="SAM" id="SignalP"/>
    </source>
</evidence>
<dbReference type="SUPFAM" id="SSF57196">
    <property type="entry name" value="EGF/Laminin"/>
    <property type="match status" value="1"/>
</dbReference>
<evidence type="ECO:0000313" key="9">
    <source>
        <dbReference type="Proteomes" id="UP000677228"/>
    </source>
</evidence>
<evidence type="ECO:0000313" key="7">
    <source>
        <dbReference type="EMBL" id="CAF1209152.1"/>
    </source>
</evidence>
<dbReference type="EMBL" id="CAJOBA010036172">
    <property type="protein sequence ID" value="CAF4018252.1"/>
    <property type="molecule type" value="Genomic_DNA"/>
</dbReference>
<dbReference type="SMART" id="SM00181">
    <property type="entry name" value="EGF"/>
    <property type="match status" value="3"/>
</dbReference>